<comment type="caution">
    <text evidence="3">The sequence shown here is derived from an EMBL/GenBank/DDBJ whole genome shotgun (WGS) entry which is preliminary data.</text>
</comment>
<evidence type="ECO:0008006" key="5">
    <source>
        <dbReference type="Google" id="ProtNLM"/>
    </source>
</evidence>
<proteinExistence type="predicted"/>
<name>A0ABR9PHV8_9BACT</name>
<sequence>MHLHVRPGGGMSSKRVRRSRARGQSLVLACLSFLLLALMTTLSFNLSHALREKMSLQQHSDTMAYSMAVLEARSLNYYAVTNRSIAASYAAMTTMHGYMAAASVTGDMMSAGSTNFVMIAILELAQCYPKLTHCVHAAEALKISSEYSQKANDYNKKVKNLESDFNKIIKNLDKMANSLHASQAAVHRSTANAVRDGQSADLKKLTEYNAPGASTVATGVGSINTDEFNCVVDGMNCQKAQSTSTQARARSMTEVANATRPSWATDRGIPVLMNGIPSYLNNKFQKSLLKDIPSRGTHIGFDHKGTAKVVKQMGDVHGNGQYGGNTGDAVAADEHGTLFQQWRDGAWISSYDAKISSRASGSEHTPNGAHSGQHSEFKGVNTKDLASCATEGNCFMKFRGIDSKAEDWGQPRAYSYTTRQFFNGSYAKAPWELNSSGTLKFGHGAQGTGSLRLAPGEGAALSKALVYYHRLGPNGWKESPSLFNPYWRAKLHPFSAEEASRVLSAANNSDGSQIASSAQDLPL</sequence>
<organism evidence="3 4">
    <name type="scientific">Corallococcus soli</name>
    <dbReference type="NCBI Taxonomy" id="2710757"/>
    <lineage>
        <taxon>Bacteria</taxon>
        <taxon>Pseudomonadati</taxon>
        <taxon>Myxococcota</taxon>
        <taxon>Myxococcia</taxon>
        <taxon>Myxococcales</taxon>
        <taxon>Cystobacterineae</taxon>
        <taxon>Myxococcaceae</taxon>
        <taxon>Corallococcus</taxon>
    </lineage>
</organism>
<gene>
    <name evidence="3" type="ORF">G4177_04760</name>
</gene>
<evidence type="ECO:0000313" key="4">
    <source>
        <dbReference type="Proteomes" id="UP001516472"/>
    </source>
</evidence>
<dbReference type="EMBL" id="JAAIYO010000001">
    <property type="protein sequence ID" value="MBE4747491.1"/>
    <property type="molecule type" value="Genomic_DNA"/>
</dbReference>
<accession>A0ABR9PHV8</accession>
<keyword evidence="1" id="KW-0175">Coiled coil</keyword>
<dbReference type="Proteomes" id="UP001516472">
    <property type="component" value="Unassembled WGS sequence"/>
</dbReference>
<feature type="region of interest" description="Disordered" evidence="2">
    <location>
        <begin position="358"/>
        <end position="377"/>
    </location>
</feature>
<evidence type="ECO:0000313" key="3">
    <source>
        <dbReference type="EMBL" id="MBE4747491.1"/>
    </source>
</evidence>
<protein>
    <recommendedName>
        <fullName evidence="5">Flp pilus-assembly TadG-like N-terminal domain-containing protein</fullName>
    </recommendedName>
</protein>
<feature type="compositionally biased region" description="Polar residues" evidence="2">
    <location>
        <begin position="358"/>
        <end position="374"/>
    </location>
</feature>
<evidence type="ECO:0000256" key="2">
    <source>
        <dbReference type="SAM" id="MobiDB-lite"/>
    </source>
</evidence>
<feature type="coiled-coil region" evidence="1">
    <location>
        <begin position="144"/>
        <end position="178"/>
    </location>
</feature>
<evidence type="ECO:0000256" key="1">
    <source>
        <dbReference type="SAM" id="Coils"/>
    </source>
</evidence>
<keyword evidence="4" id="KW-1185">Reference proteome</keyword>
<reference evidence="3 4" key="1">
    <citation type="submission" date="2020-02" db="EMBL/GenBank/DDBJ databases">
        <authorList>
            <person name="Babadi Z.K."/>
            <person name="Risdian C."/>
            <person name="Ebrahimipour G.H."/>
            <person name="Wink J."/>
        </authorList>
    </citation>
    <scope>NUCLEOTIDE SEQUENCE [LARGE SCALE GENOMIC DNA]</scope>
    <source>
        <strain evidence="3 4">ZKHCc1 1396</strain>
    </source>
</reference>